<dbReference type="STRING" id="349521.HCH_01907"/>
<dbReference type="AlphaFoldDB" id="Q2SKT2"/>
<gene>
    <name evidence="2" type="ordered locus">HCH_01907</name>
</gene>
<keyword evidence="1" id="KW-0732">Signal</keyword>
<dbReference type="RefSeq" id="WP_011395813.1">
    <property type="nucleotide sequence ID" value="NC_007645.1"/>
</dbReference>
<evidence type="ECO:0000313" key="3">
    <source>
        <dbReference type="Proteomes" id="UP000000238"/>
    </source>
</evidence>
<evidence type="ECO:0000313" key="2">
    <source>
        <dbReference type="EMBL" id="ABC28742.1"/>
    </source>
</evidence>
<reference evidence="2 3" key="1">
    <citation type="journal article" date="2005" name="Nucleic Acids Res.">
        <title>Genomic blueprint of Hahella chejuensis, a marine microbe producing an algicidal agent.</title>
        <authorList>
            <person name="Jeong H."/>
            <person name="Yim J.H."/>
            <person name="Lee C."/>
            <person name="Choi S.-H."/>
            <person name="Park Y.K."/>
            <person name="Yoon S.H."/>
            <person name="Hur C.-G."/>
            <person name="Kang H.-Y."/>
            <person name="Kim D."/>
            <person name="Lee H.H."/>
            <person name="Park K.H."/>
            <person name="Park S.-H."/>
            <person name="Park H.-S."/>
            <person name="Lee H.K."/>
            <person name="Oh T.K."/>
            <person name="Kim J.F."/>
        </authorList>
    </citation>
    <scope>NUCLEOTIDE SEQUENCE [LARGE SCALE GENOMIC DNA]</scope>
    <source>
        <strain evidence="2 3">KCTC 2396</strain>
    </source>
</reference>
<dbReference type="Pfam" id="PF09839">
    <property type="entry name" value="DUF2066"/>
    <property type="match status" value="1"/>
</dbReference>
<proteinExistence type="predicted"/>
<accession>Q2SKT2</accession>
<sequence length="371" mass="41297">MKQAARLLFRAIVLKRRVLSFLSLFLLCGYAHAVAISDIYDVEVPVSGQDPKERAEAVEKGAGMVMDRVAGNSGWRNVLDAAVLAEQAPRLLEEYSYGYAVVDSGSGPRRRLVLKAHYSAQGFENLLSQYKVPVWGRNRPQVLVWMAVDGDRGREILGEGASHHLVAAVKYSAQRWGVPLLLPLMDLQDASSLNTSDLWGFFAEPVEASSTRYSHDSILMVRAYPRSGRWSGLWQLRVSGQKIAEESVEADTISAMADKMMESVALSLAHKYAVNLGADAQGDEVAVEVSNVTDFRSYADILKYLRQLAPVKKVEPVYVGEDIVRFQLKLNGYPEQLAEHLALQPRLRPELGPSTQEEVGRRLYYSWAGDR</sequence>
<dbReference type="eggNOG" id="COG3249">
    <property type="taxonomic scope" value="Bacteria"/>
</dbReference>
<feature type="chain" id="PRO_5004215582" evidence="1">
    <location>
        <begin position="34"/>
        <end position="371"/>
    </location>
</feature>
<dbReference type="HOGENOM" id="CLU_041769_1_0_6"/>
<dbReference type="InterPro" id="IPR018642">
    <property type="entry name" value="DUF2066"/>
</dbReference>
<name>Q2SKT2_HAHCH</name>
<protein>
    <submittedName>
        <fullName evidence="2">Uncharacterized protein conserved in bacteria</fullName>
    </submittedName>
</protein>
<dbReference type="Proteomes" id="UP000000238">
    <property type="component" value="Chromosome"/>
</dbReference>
<organism evidence="2 3">
    <name type="scientific">Hahella chejuensis (strain KCTC 2396)</name>
    <dbReference type="NCBI Taxonomy" id="349521"/>
    <lineage>
        <taxon>Bacteria</taxon>
        <taxon>Pseudomonadati</taxon>
        <taxon>Pseudomonadota</taxon>
        <taxon>Gammaproteobacteria</taxon>
        <taxon>Oceanospirillales</taxon>
        <taxon>Hahellaceae</taxon>
        <taxon>Hahella</taxon>
    </lineage>
</organism>
<dbReference type="EMBL" id="CP000155">
    <property type="protein sequence ID" value="ABC28742.1"/>
    <property type="molecule type" value="Genomic_DNA"/>
</dbReference>
<evidence type="ECO:0000256" key="1">
    <source>
        <dbReference type="SAM" id="SignalP"/>
    </source>
</evidence>
<keyword evidence="3" id="KW-1185">Reference proteome</keyword>
<dbReference type="KEGG" id="hch:HCH_01907"/>
<feature type="signal peptide" evidence="1">
    <location>
        <begin position="1"/>
        <end position="33"/>
    </location>
</feature>
<dbReference type="OrthoDB" id="6195299at2"/>